<dbReference type="AlphaFoldDB" id="A0A914HQQ9"/>
<proteinExistence type="predicted"/>
<evidence type="ECO:0000313" key="1">
    <source>
        <dbReference type="Proteomes" id="UP000887572"/>
    </source>
</evidence>
<protein>
    <submittedName>
        <fullName evidence="2">Uncharacterized protein</fullName>
    </submittedName>
</protein>
<dbReference type="WBParaSite" id="Gr19_v10_g3022.t1">
    <property type="protein sequence ID" value="Gr19_v10_g3022.t1"/>
    <property type="gene ID" value="Gr19_v10_g3022"/>
</dbReference>
<keyword evidence="1" id="KW-1185">Reference proteome</keyword>
<sequence>MVQIQLQRAHLSGHHSTIRVKGEARRDQAGKAVEQLFCTTSVGHIADEREDVPEIAEMLVTSSQRWHDMVPQRSQDRHLLVKVAMHLFTKRVLYQSQLRRLISELLSMAEEGEEAWENESLASLAEGEENAFDGRIGRRSKGAAAT</sequence>
<organism evidence="1 2">
    <name type="scientific">Globodera rostochiensis</name>
    <name type="common">Golden nematode worm</name>
    <name type="synonym">Heterodera rostochiensis</name>
    <dbReference type="NCBI Taxonomy" id="31243"/>
    <lineage>
        <taxon>Eukaryota</taxon>
        <taxon>Metazoa</taxon>
        <taxon>Ecdysozoa</taxon>
        <taxon>Nematoda</taxon>
        <taxon>Chromadorea</taxon>
        <taxon>Rhabditida</taxon>
        <taxon>Tylenchina</taxon>
        <taxon>Tylenchomorpha</taxon>
        <taxon>Tylenchoidea</taxon>
        <taxon>Heteroderidae</taxon>
        <taxon>Heteroderinae</taxon>
        <taxon>Globodera</taxon>
    </lineage>
</organism>
<evidence type="ECO:0000313" key="2">
    <source>
        <dbReference type="WBParaSite" id="Gr19_v10_g3022.t1"/>
    </source>
</evidence>
<accession>A0A914HQQ9</accession>
<reference evidence="2" key="1">
    <citation type="submission" date="2022-11" db="UniProtKB">
        <authorList>
            <consortium name="WormBaseParasite"/>
        </authorList>
    </citation>
    <scope>IDENTIFICATION</scope>
</reference>
<dbReference type="Proteomes" id="UP000887572">
    <property type="component" value="Unplaced"/>
</dbReference>
<name>A0A914HQQ9_GLORO</name>